<keyword evidence="2" id="KW-1133">Transmembrane helix</keyword>
<gene>
    <name evidence="3" type="ORF">Mia14_0927</name>
</gene>
<dbReference type="OrthoDB" id="384931at2157"/>
<reference evidence="3 4" key="1">
    <citation type="journal article" date="2017" name="Nat. Commun.">
        <title>'ARMAN' archaea depend on association with euryarchaeal host in culture and in situ.</title>
        <authorList>
            <person name="Golyshina O."/>
            <person name="Toshchakov S."/>
            <person name="Makarova K."/>
            <person name="Gavrilov S."/>
            <person name="Korzhenkov A."/>
            <person name="La Cono V."/>
            <person name="Arcadi E."/>
            <person name="Nechitaylo T."/>
            <person name="Ferrer M."/>
            <person name="Kublanov I."/>
            <person name="Wolf Y."/>
            <person name="Yakimov M."/>
            <person name="Golyshin P."/>
            <person name="Slesarev A."/>
            <person name="Kozyavkin S."/>
        </authorList>
    </citation>
    <scope>NUCLEOTIDE SEQUENCE [LARGE SCALE GENOMIC DNA]</scope>
    <source>
        <strain evidence="3 4">Mia14</strain>
    </source>
</reference>
<dbReference type="GeneID" id="33314464"/>
<dbReference type="AlphaFoldDB" id="A0A218NNZ3"/>
<name>A0A218NNZ3_9ARCH</name>
<feature type="region of interest" description="Disordered" evidence="1">
    <location>
        <begin position="145"/>
        <end position="236"/>
    </location>
</feature>
<sequence length="297" mass="31771">MVDEINFSDLLALKKISADTIVEKFGSTINSSFFDAANILGSLKIKGLVDYGTNTPGQNVISITDVGNKLLGDADIRSKESIDNLDMEIIHQLGAGKRELSDVSNSINVSQTDLAMHLNKLLVNGYADASFRNGVVNINLTDKGFNLEKEPPASNEEKNNVPSSEPAPEAKEGELMVEPEDDSAKYVAEAENAQAPEEVPKREEQQPSVPNSTPQAAVNASGVSAPVATANPGTGKEEVKEMDDLKSINGKLQSNDEEIETELKSHLTKKSKKPAVAIAVVVILIIIVVVLKVKGVI</sequence>
<feature type="compositionally biased region" description="Basic and acidic residues" evidence="1">
    <location>
        <begin position="145"/>
        <end position="159"/>
    </location>
</feature>
<evidence type="ECO:0000256" key="1">
    <source>
        <dbReference type="SAM" id="MobiDB-lite"/>
    </source>
</evidence>
<evidence type="ECO:0000256" key="2">
    <source>
        <dbReference type="SAM" id="Phobius"/>
    </source>
</evidence>
<keyword evidence="2" id="KW-0472">Membrane</keyword>
<evidence type="ECO:0000313" key="4">
    <source>
        <dbReference type="Proteomes" id="UP000197679"/>
    </source>
</evidence>
<organism evidence="3 4">
    <name type="scientific">Candidatus Mancarchaeum acidiphilum</name>
    <dbReference type="NCBI Taxonomy" id="1920749"/>
    <lineage>
        <taxon>Archaea</taxon>
        <taxon>Candidatus Micrarchaeota</taxon>
        <taxon>Candidatus Mancarchaeum</taxon>
    </lineage>
</organism>
<dbReference type="Proteomes" id="UP000197679">
    <property type="component" value="Chromosome"/>
</dbReference>
<feature type="transmembrane region" description="Helical" evidence="2">
    <location>
        <begin position="275"/>
        <end position="293"/>
    </location>
</feature>
<evidence type="ECO:0000313" key="3">
    <source>
        <dbReference type="EMBL" id="ASI14200.1"/>
    </source>
</evidence>
<keyword evidence="4" id="KW-1185">Reference proteome</keyword>
<proteinExistence type="predicted"/>
<dbReference type="EMBL" id="CP019964">
    <property type="protein sequence ID" value="ASI14200.1"/>
    <property type="molecule type" value="Genomic_DNA"/>
</dbReference>
<protein>
    <submittedName>
        <fullName evidence="3">Putative membrane-associated trancriptional regulator</fullName>
    </submittedName>
</protein>
<dbReference type="KEGG" id="marh:Mia14_0927"/>
<dbReference type="RefSeq" id="WP_088820495.1">
    <property type="nucleotide sequence ID" value="NZ_CP019964.1"/>
</dbReference>
<keyword evidence="2" id="KW-0812">Transmembrane</keyword>
<accession>A0A218NNZ3</accession>
<feature type="compositionally biased region" description="Polar residues" evidence="1">
    <location>
        <begin position="206"/>
        <end position="222"/>
    </location>
</feature>